<dbReference type="Proteomes" id="UP000008672">
    <property type="component" value="Unassembled WGS sequence"/>
</dbReference>
<proteinExistence type="predicted"/>
<evidence type="ECO:0008006" key="4">
    <source>
        <dbReference type="Google" id="ProtNLM"/>
    </source>
</evidence>
<sequence length="628" mass="70281">TLRKEATYELRAYQEERKPTKLFSDNDEETKYKVVTTCVSPKKADLENERREVIKLQAPKRSSAIAERWSSLDELNIEKSDPADTSKDHMKMMSDSLTSGLALSYGPGSTLSAEYYTVNPESIDTEQINFSAARQQFLTEQPQSPIIASPRQFKVAELPEFSKDLCEKNWPMSDTQVSSVKAVEVHCGCDENKDHQNEQNGGGFTKRNKKDGMLTAEKATGGRSHSSLKHALIASASIDDLDSGLGELSNDIGAGYISDSSASNEVFCFTLDISSTPEPIPEQKMNSETPIEKEIRLAVEREENLHRSGTPESIPDEKMKNETPIEKEIRLAVESSASEEVFCNASDRSGTPESIPDEKMKNETPIEKEIRLAVEREENLQPSLYLYTTSSSLERKPNVTFKHEPLQENNQRISNTATKKEVSEMLPAHPVHSYSSDLCNSHVQESPTGTCVRTSTSSYATDRSHSSIEPFTLKTPKLRTSLMIEKEIQESLKREDELREHRKSRLLSEGLSPNNACSKPSGTASHNSGMRTRLGSSDVFLLPESSPNVLTSESRGGSKGLTATLLHDFEERKIKLRKEEGCELYFLLWVLNSTITLKVLEATRVTRRKSERALRWEAGVFANENENE</sequence>
<dbReference type="AlphaFoldDB" id="H3A846"/>
<evidence type="ECO:0000313" key="3">
    <source>
        <dbReference type="Proteomes" id="UP000008672"/>
    </source>
</evidence>
<dbReference type="InParanoid" id="H3A846"/>
<dbReference type="PANTHER" id="PTHR18839:SF0">
    <property type="entry name" value="MITOTIC INTERACTOR AND SUBSTRATE OF PLK1 ISOFORM X1-RELATED"/>
    <property type="match status" value="1"/>
</dbReference>
<keyword evidence="3" id="KW-1185">Reference proteome</keyword>
<dbReference type="eggNOG" id="ENOG502RZZI">
    <property type="taxonomic scope" value="Eukaryota"/>
</dbReference>
<organism evidence="2 3">
    <name type="scientific">Latimeria chalumnae</name>
    <name type="common">Coelacanth</name>
    <dbReference type="NCBI Taxonomy" id="7897"/>
    <lineage>
        <taxon>Eukaryota</taxon>
        <taxon>Metazoa</taxon>
        <taxon>Chordata</taxon>
        <taxon>Craniata</taxon>
        <taxon>Vertebrata</taxon>
        <taxon>Euteleostomi</taxon>
        <taxon>Coelacanthiformes</taxon>
        <taxon>Coelacanthidae</taxon>
        <taxon>Latimeria</taxon>
    </lineage>
</organism>
<feature type="compositionally biased region" description="Polar residues" evidence="1">
    <location>
        <begin position="511"/>
        <end position="530"/>
    </location>
</feature>
<reference evidence="3" key="1">
    <citation type="submission" date="2011-08" db="EMBL/GenBank/DDBJ databases">
        <title>The draft genome of Latimeria chalumnae.</title>
        <authorList>
            <person name="Di Palma F."/>
            <person name="Alfoldi J."/>
            <person name="Johnson J."/>
            <person name="Berlin A."/>
            <person name="Gnerre S."/>
            <person name="Jaffe D."/>
            <person name="MacCallum I."/>
            <person name="Young S."/>
            <person name="Walker B.J."/>
            <person name="Lander E."/>
            <person name="Lindblad-Toh K."/>
        </authorList>
    </citation>
    <scope>NUCLEOTIDE SEQUENCE [LARGE SCALE GENOMIC DNA]</scope>
    <source>
        <strain evidence="3">Wild caught</strain>
    </source>
</reference>
<dbReference type="EMBL" id="AFYH01037091">
    <property type="status" value="NOT_ANNOTATED_CDS"/>
    <property type="molecule type" value="Genomic_DNA"/>
</dbReference>
<dbReference type="PANTHER" id="PTHR18839">
    <property type="entry name" value="MITOTIC INTERACTOR AND SUBSTRATE OF PLK1 MISP FAMILY MEMBER"/>
    <property type="match status" value="1"/>
</dbReference>
<feature type="region of interest" description="Disordered" evidence="1">
    <location>
        <begin position="493"/>
        <end position="531"/>
    </location>
</feature>
<name>H3A846_LATCH</name>
<protein>
    <recommendedName>
        <fullName evidence="4">A-kinase anchor protein 2 C-terminal domain-containing protein</fullName>
    </recommendedName>
</protein>
<dbReference type="HOGENOM" id="CLU_007780_0_0_1"/>
<dbReference type="InterPro" id="IPR042779">
    <property type="entry name" value="MISP/MISP3-like"/>
</dbReference>
<evidence type="ECO:0000256" key="1">
    <source>
        <dbReference type="SAM" id="MobiDB-lite"/>
    </source>
</evidence>
<dbReference type="OMA" id="HRHPEES"/>
<accession>H3A846</accession>
<evidence type="ECO:0000313" key="2">
    <source>
        <dbReference type="Ensembl" id="ENSLACP00000005817.1"/>
    </source>
</evidence>
<reference evidence="2" key="3">
    <citation type="submission" date="2025-09" db="UniProtKB">
        <authorList>
            <consortium name="Ensembl"/>
        </authorList>
    </citation>
    <scope>IDENTIFICATION</scope>
</reference>
<dbReference type="Ensembl" id="ENSLACT00000005868.1">
    <property type="protein sequence ID" value="ENSLACP00000005817.1"/>
    <property type="gene ID" value="ENSLACG00000005165.1"/>
</dbReference>
<reference evidence="2" key="2">
    <citation type="submission" date="2025-08" db="UniProtKB">
        <authorList>
            <consortium name="Ensembl"/>
        </authorList>
    </citation>
    <scope>IDENTIFICATION</scope>
</reference>
<dbReference type="GeneTree" id="ENSGT00940000167285"/>